<dbReference type="SUPFAM" id="SSF57850">
    <property type="entry name" value="RING/U-box"/>
    <property type="match status" value="1"/>
</dbReference>
<reference evidence="4" key="1">
    <citation type="submission" date="2020-01" db="EMBL/GenBank/DDBJ databases">
        <authorList>
            <consortium name="DOE Joint Genome Institute"/>
            <person name="Haridas S."/>
            <person name="Albert R."/>
            <person name="Binder M."/>
            <person name="Bloem J."/>
            <person name="Labutti K."/>
            <person name="Salamov A."/>
            <person name="Andreopoulos B."/>
            <person name="Baker S.E."/>
            <person name="Barry K."/>
            <person name="Bills G."/>
            <person name="Bluhm B.H."/>
            <person name="Cannon C."/>
            <person name="Castanera R."/>
            <person name="Culley D.E."/>
            <person name="Daum C."/>
            <person name="Ezra D."/>
            <person name="Gonzalez J.B."/>
            <person name="Henrissat B."/>
            <person name="Kuo A."/>
            <person name="Liang C."/>
            <person name="Lipzen A."/>
            <person name="Lutzoni F."/>
            <person name="Magnuson J."/>
            <person name="Mondo S."/>
            <person name="Nolan M."/>
            <person name="Ohm R."/>
            <person name="Pangilinan J."/>
            <person name="Park H.-J."/>
            <person name="Ramirez L."/>
            <person name="Alfaro M."/>
            <person name="Sun H."/>
            <person name="Tritt A."/>
            <person name="Yoshinaga Y."/>
            <person name="Zwiers L.-H."/>
            <person name="Turgeon B.G."/>
            <person name="Goodwin S.B."/>
            <person name="Spatafora J.W."/>
            <person name="Crous P.W."/>
            <person name="Grigoriev I.V."/>
        </authorList>
    </citation>
    <scope>NUCLEOTIDE SEQUENCE</scope>
    <source>
        <strain evidence="4">IPT5</strain>
    </source>
</reference>
<dbReference type="Pfam" id="PF13920">
    <property type="entry name" value="zf-C3HC4_3"/>
    <property type="match status" value="1"/>
</dbReference>
<dbReference type="AlphaFoldDB" id="A0A6A7BBJ9"/>
<dbReference type="GO" id="GO:0008270">
    <property type="term" value="F:zinc ion binding"/>
    <property type="evidence" value="ECO:0007669"/>
    <property type="project" value="UniProtKB-KW"/>
</dbReference>
<evidence type="ECO:0000259" key="3">
    <source>
        <dbReference type="PROSITE" id="PS50089"/>
    </source>
</evidence>
<keyword evidence="1" id="KW-0863">Zinc-finger</keyword>
<name>A0A6A7BBJ9_9PLEO</name>
<proteinExistence type="predicted"/>
<feature type="domain" description="RING-type" evidence="3">
    <location>
        <begin position="531"/>
        <end position="578"/>
    </location>
</feature>
<evidence type="ECO:0000313" key="5">
    <source>
        <dbReference type="Proteomes" id="UP000799423"/>
    </source>
</evidence>
<feature type="compositionally biased region" description="Low complexity" evidence="2">
    <location>
        <begin position="401"/>
        <end position="430"/>
    </location>
</feature>
<protein>
    <recommendedName>
        <fullName evidence="3">RING-type domain-containing protein</fullName>
    </recommendedName>
</protein>
<feature type="region of interest" description="Disordered" evidence="2">
    <location>
        <begin position="147"/>
        <end position="178"/>
    </location>
</feature>
<organism evidence="4 5">
    <name type="scientific">Plenodomus tracheiphilus IPT5</name>
    <dbReference type="NCBI Taxonomy" id="1408161"/>
    <lineage>
        <taxon>Eukaryota</taxon>
        <taxon>Fungi</taxon>
        <taxon>Dikarya</taxon>
        <taxon>Ascomycota</taxon>
        <taxon>Pezizomycotina</taxon>
        <taxon>Dothideomycetes</taxon>
        <taxon>Pleosporomycetidae</taxon>
        <taxon>Pleosporales</taxon>
        <taxon>Pleosporineae</taxon>
        <taxon>Leptosphaeriaceae</taxon>
        <taxon>Plenodomus</taxon>
    </lineage>
</organism>
<dbReference type="GO" id="GO:0061630">
    <property type="term" value="F:ubiquitin protein ligase activity"/>
    <property type="evidence" value="ECO:0007669"/>
    <property type="project" value="TreeGrafter"/>
</dbReference>
<dbReference type="OrthoDB" id="1711136at2759"/>
<accession>A0A6A7BBJ9</accession>
<evidence type="ECO:0000313" key="4">
    <source>
        <dbReference type="EMBL" id="KAF2852703.1"/>
    </source>
</evidence>
<dbReference type="PANTHER" id="PTHR22696">
    <property type="entry name" value="E3 UBIQUITIN-PROTEIN LIGASE RNF26"/>
    <property type="match status" value="1"/>
</dbReference>
<sequence length="589" mass="66121">MGTLTGDIPRLDAHCPHKLATSCRLTSTANCCACADERQHSRTYRVYIDGVGFVQRGTRWQGYCWFCKEFWSNRLAATEPPLEISQTRIPEIPDQSEFLERWNEFHQGYRAMKLEDGSEQRIVVLGEPFKEVSPGFLPRSLHELEAGVENDARRPENRFQRRRLSDEEERPEAPQQSLEDALDNLLQEADDAGMENSEGQLVIEATVNDRDRVVVEPTEPARPLTRREAQQQRRREQFQRVFGSREDLQQEDYESPLTSMYSRAYDRYQQAEERRADSTTTAPPVNGMSVQERRDIEEQLLWGVMRDSQAMSEGTEREGDVWSYAPRPVVDRPAVPDDSSPAGLLSRLLANSASDRHRRIQAATTTMPPPNATEDANLVEMMYQLGYMAREPDISEEARGSPTAAPPTTTTTIPSLSSTMPSTSTSTSSPYLDPMSLAAYTEAERIRASRASRTSTTNRPFSSATTPTPSTALRLSDLIDSPSSPHLARLTALLAAIDTHSQPAIPGPSLDSQPDRPAPKTDEEMTKVLACQVCYQQLADVAVLPCGHMCMCRWCADVVVPVRHSHIPVGVVKCPMCRKVVKQRFRIHM</sequence>
<keyword evidence="5" id="KW-1185">Reference proteome</keyword>
<feature type="region of interest" description="Disordered" evidence="2">
    <location>
        <begin position="445"/>
        <end position="475"/>
    </location>
</feature>
<keyword evidence="1" id="KW-0862">Zinc</keyword>
<gene>
    <name evidence="4" type="ORF">T440DRAFT_553553</name>
</gene>
<feature type="compositionally biased region" description="Basic and acidic residues" evidence="2">
    <location>
        <begin position="147"/>
        <end position="165"/>
    </location>
</feature>
<dbReference type="SMART" id="SM00184">
    <property type="entry name" value="RING"/>
    <property type="match status" value="1"/>
</dbReference>
<evidence type="ECO:0000256" key="2">
    <source>
        <dbReference type="SAM" id="MobiDB-lite"/>
    </source>
</evidence>
<feature type="compositionally biased region" description="Low complexity" evidence="2">
    <location>
        <begin position="449"/>
        <end position="472"/>
    </location>
</feature>
<dbReference type="Gene3D" id="3.30.40.10">
    <property type="entry name" value="Zinc/RING finger domain, C3HC4 (zinc finger)"/>
    <property type="match status" value="1"/>
</dbReference>
<dbReference type="GO" id="GO:0006511">
    <property type="term" value="P:ubiquitin-dependent protein catabolic process"/>
    <property type="evidence" value="ECO:0007669"/>
    <property type="project" value="TreeGrafter"/>
</dbReference>
<evidence type="ECO:0000256" key="1">
    <source>
        <dbReference type="PROSITE-ProRule" id="PRU00175"/>
    </source>
</evidence>
<keyword evidence="1" id="KW-0479">Metal-binding</keyword>
<dbReference type="InterPro" id="IPR013083">
    <property type="entry name" value="Znf_RING/FYVE/PHD"/>
</dbReference>
<dbReference type="InterPro" id="IPR001841">
    <property type="entry name" value="Znf_RING"/>
</dbReference>
<dbReference type="EMBL" id="MU006298">
    <property type="protein sequence ID" value="KAF2852703.1"/>
    <property type="molecule type" value="Genomic_DNA"/>
</dbReference>
<dbReference type="PROSITE" id="PS50089">
    <property type="entry name" value="ZF_RING_2"/>
    <property type="match status" value="1"/>
</dbReference>
<dbReference type="Proteomes" id="UP000799423">
    <property type="component" value="Unassembled WGS sequence"/>
</dbReference>
<dbReference type="GO" id="GO:0016567">
    <property type="term" value="P:protein ubiquitination"/>
    <property type="evidence" value="ECO:0007669"/>
    <property type="project" value="TreeGrafter"/>
</dbReference>
<dbReference type="PANTHER" id="PTHR22696:SF1">
    <property type="entry name" value="E3 UBIQUITIN-PROTEIN LIGASE RNF26"/>
    <property type="match status" value="1"/>
</dbReference>
<feature type="region of interest" description="Disordered" evidence="2">
    <location>
        <begin position="395"/>
        <end position="433"/>
    </location>
</feature>
<feature type="region of interest" description="Disordered" evidence="2">
    <location>
        <begin position="502"/>
        <end position="521"/>
    </location>
</feature>